<dbReference type="EMBL" id="QEFC01002310">
    <property type="protein sequence ID" value="KAE9453128.1"/>
    <property type="molecule type" value="Genomic_DNA"/>
</dbReference>
<protein>
    <recommendedName>
        <fullName evidence="5">Pentatricopeptide repeat-containing protein</fullName>
    </recommendedName>
</protein>
<dbReference type="InterPro" id="IPR011990">
    <property type="entry name" value="TPR-like_helical_dom_sf"/>
</dbReference>
<dbReference type="PROSITE" id="PS51257">
    <property type="entry name" value="PROKAR_LIPOPROTEIN"/>
    <property type="match status" value="1"/>
</dbReference>
<sequence>MAERYLLSWNSLISGYGCNGFLQSALDLLGTMRLEGFELDLVTWNMAMDVYCRMEQSVKGASPSWVSSSLLEGRKLLQNGLRWNVGNGESVQFWNDKWVYSLPGEKISSTPPHSGEVTLVAHSWDHDKLRSCVSEEERKTISKIAFFD</sequence>
<gene>
    <name evidence="3" type="ORF">C3L33_14970</name>
</gene>
<keyword evidence="4" id="KW-1185">Reference proteome</keyword>
<evidence type="ECO:0000313" key="4">
    <source>
        <dbReference type="Proteomes" id="UP000428333"/>
    </source>
</evidence>
<accession>A0A6A4LF35</accession>
<dbReference type="NCBIfam" id="TIGR00756">
    <property type="entry name" value="PPR"/>
    <property type="match status" value="1"/>
</dbReference>
<organism evidence="3 4">
    <name type="scientific">Rhododendron williamsianum</name>
    <dbReference type="NCBI Taxonomy" id="262921"/>
    <lineage>
        <taxon>Eukaryota</taxon>
        <taxon>Viridiplantae</taxon>
        <taxon>Streptophyta</taxon>
        <taxon>Embryophyta</taxon>
        <taxon>Tracheophyta</taxon>
        <taxon>Spermatophyta</taxon>
        <taxon>Magnoliopsida</taxon>
        <taxon>eudicotyledons</taxon>
        <taxon>Gunneridae</taxon>
        <taxon>Pentapetalae</taxon>
        <taxon>asterids</taxon>
        <taxon>Ericales</taxon>
        <taxon>Ericaceae</taxon>
        <taxon>Ericoideae</taxon>
        <taxon>Rhodoreae</taxon>
        <taxon>Rhododendron</taxon>
    </lineage>
</organism>
<feature type="non-terminal residue" evidence="3">
    <location>
        <position position="1"/>
    </location>
</feature>
<evidence type="ECO:0008006" key="5">
    <source>
        <dbReference type="Google" id="ProtNLM"/>
    </source>
</evidence>
<feature type="repeat" description="PPR" evidence="2">
    <location>
        <begin position="5"/>
        <end position="39"/>
    </location>
</feature>
<reference evidence="3 4" key="1">
    <citation type="journal article" date="2019" name="Genome Biol. Evol.">
        <title>The Rhododendron genome and chromosomal organization provide insight into shared whole-genome duplications across the heath family (Ericaceae).</title>
        <authorList>
            <person name="Soza V.L."/>
            <person name="Lindsley D."/>
            <person name="Waalkes A."/>
            <person name="Ramage E."/>
            <person name="Patwardhan R.P."/>
            <person name="Burton J.N."/>
            <person name="Adey A."/>
            <person name="Kumar A."/>
            <person name="Qiu R."/>
            <person name="Shendure J."/>
            <person name="Hall B."/>
        </authorList>
    </citation>
    <scope>NUCLEOTIDE SEQUENCE [LARGE SCALE GENOMIC DNA]</scope>
    <source>
        <strain evidence="3">RSF 1966-606</strain>
    </source>
</reference>
<evidence type="ECO:0000313" key="3">
    <source>
        <dbReference type="EMBL" id="KAE9453128.1"/>
    </source>
</evidence>
<dbReference type="PROSITE" id="PS51375">
    <property type="entry name" value="PPR"/>
    <property type="match status" value="1"/>
</dbReference>
<dbReference type="InterPro" id="IPR002885">
    <property type="entry name" value="PPR_rpt"/>
</dbReference>
<proteinExistence type="predicted"/>
<dbReference type="Pfam" id="PF13041">
    <property type="entry name" value="PPR_2"/>
    <property type="match status" value="1"/>
</dbReference>
<dbReference type="Gene3D" id="1.25.40.10">
    <property type="entry name" value="Tetratricopeptide repeat domain"/>
    <property type="match status" value="1"/>
</dbReference>
<evidence type="ECO:0000256" key="2">
    <source>
        <dbReference type="PROSITE-ProRule" id="PRU00708"/>
    </source>
</evidence>
<evidence type="ECO:0000256" key="1">
    <source>
        <dbReference type="ARBA" id="ARBA00022737"/>
    </source>
</evidence>
<dbReference type="AlphaFoldDB" id="A0A6A4LF35"/>
<dbReference type="Proteomes" id="UP000428333">
    <property type="component" value="Linkage Group LG09"/>
</dbReference>
<dbReference type="OrthoDB" id="1938246at2759"/>
<comment type="caution">
    <text evidence="3">The sequence shown here is derived from an EMBL/GenBank/DDBJ whole genome shotgun (WGS) entry which is preliminary data.</text>
</comment>
<name>A0A6A4LF35_9ERIC</name>
<keyword evidence="1" id="KW-0677">Repeat</keyword>